<dbReference type="Pfam" id="PF02775">
    <property type="entry name" value="TPP_enzyme_C"/>
    <property type="match status" value="1"/>
</dbReference>
<dbReference type="InterPro" id="IPR011766">
    <property type="entry name" value="TPP_enzyme_TPP-bd"/>
</dbReference>
<dbReference type="Proteomes" id="UP000271590">
    <property type="component" value="Unassembled WGS sequence"/>
</dbReference>
<dbReference type="PANTHER" id="PTHR18968:SF13">
    <property type="entry name" value="ACETOLACTATE SYNTHASE CATALYTIC SUBUNIT, MITOCHONDRIAL"/>
    <property type="match status" value="1"/>
</dbReference>
<feature type="domain" description="Thiamine pyrophosphate enzyme TPP-binding" evidence="6">
    <location>
        <begin position="403"/>
        <end position="547"/>
    </location>
</feature>
<dbReference type="GO" id="GO:0030976">
    <property type="term" value="F:thiamine pyrophosphate binding"/>
    <property type="evidence" value="ECO:0007669"/>
    <property type="project" value="InterPro"/>
</dbReference>
<dbReference type="InterPro" id="IPR045229">
    <property type="entry name" value="TPP_enz"/>
</dbReference>
<dbReference type="AlphaFoldDB" id="A0A3P3E532"/>
<dbReference type="CDD" id="cd00568">
    <property type="entry name" value="TPP_enzymes"/>
    <property type="match status" value="1"/>
</dbReference>
<dbReference type="GO" id="GO:0009097">
    <property type="term" value="P:isoleucine biosynthetic process"/>
    <property type="evidence" value="ECO:0007669"/>
    <property type="project" value="TreeGrafter"/>
</dbReference>
<keyword evidence="3 4" id="KW-0786">Thiamine pyrophosphate</keyword>
<evidence type="ECO:0000259" key="5">
    <source>
        <dbReference type="Pfam" id="PF00205"/>
    </source>
</evidence>
<organism evidence="8 9">
    <name type="scientific">Variovorax beijingensis</name>
    <dbReference type="NCBI Taxonomy" id="2496117"/>
    <lineage>
        <taxon>Bacteria</taxon>
        <taxon>Pseudomonadati</taxon>
        <taxon>Pseudomonadota</taxon>
        <taxon>Betaproteobacteria</taxon>
        <taxon>Burkholderiales</taxon>
        <taxon>Comamonadaceae</taxon>
        <taxon>Variovorax</taxon>
    </lineage>
</organism>
<dbReference type="InterPro" id="IPR029061">
    <property type="entry name" value="THDP-binding"/>
</dbReference>
<dbReference type="GO" id="GO:0009099">
    <property type="term" value="P:L-valine biosynthetic process"/>
    <property type="evidence" value="ECO:0007669"/>
    <property type="project" value="TreeGrafter"/>
</dbReference>
<evidence type="ECO:0000256" key="2">
    <source>
        <dbReference type="ARBA" id="ARBA00007812"/>
    </source>
</evidence>
<evidence type="ECO:0000313" key="9">
    <source>
        <dbReference type="Proteomes" id="UP000271590"/>
    </source>
</evidence>
<dbReference type="Gene3D" id="3.40.50.970">
    <property type="match status" value="2"/>
</dbReference>
<gene>
    <name evidence="8" type="ORF">EH244_28525</name>
</gene>
<dbReference type="SUPFAM" id="SSF52467">
    <property type="entry name" value="DHS-like NAD/FAD-binding domain"/>
    <property type="match status" value="1"/>
</dbReference>
<dbReference type="GO" id="GO:0003984">
    <property type="term" value="F:acetolactate synthase activity"/>
    <property type="evidence" value="ECO:0007669"/>
    <property type="project" value="TreeGrafter"/>
</dbReference>
<dbReference type="InterPro" id="IPR000399">
    <property type="entry name" value="TPP-bd_CS"/>
</dbReference>
<dbReference type="RefSeq" id="WP_124961662.1">
    <property type="nucleotide sequence ID" value="NZ_RQXU01000029.1"/>
</dbReference>
<dbReference type="Gene3D" id="3.40.50.1220">
    <property type="entry name" value="TPP-binding domain"/>
    <property type="match status" value="1"/>
</dbReference>
<comment type="cofactor">
    <cofactor evidence="1">
        <name>thiamine diphosphate</name>
        <dbReference type="ChEBI" id="CHEBI:58937"/>
    </cofactor>
</comment>
<feature type="domain" description="Thiamine pyrophosphate enzyme central" evidence="5">
    <location>
        <begin position="197"/>
        <end position="333"/>
    </location>
</feature>
<reference evidence="8 9" key="1">
    <citation type="submission" date="2018-11" db="EMBL/GenBank/DDBJ databases">
        <title>The genome of Variovorax sp T529.</title>
        <authorList>
            <person name="Gao J."/>
        </authorList>
    </citation>
    <scope>NUCLEOTIDE SEQUENCE [LARGE SCALE GENOMIC DNA]</scope>
    <source>
        <strain evidence="8 9">T529</strain>
    </source>
</reference>
<dbReference type="GO" id="GO:0050660">
    <property type="term" value="F:flavin adenine dinucleotide binding"/>
    <property type="evidence" value="ECO:0007669"/>
    <property type="project" value="TreeGrafter"/>
</dbReference>
<evidence type="ECO:0000259" key="6">
    <source>
        <dbReference type="Pfam" id="PF02775"/>
    </source>
</evidence>
<dbReference type="PANTHER" id="PTHR18968">
    <property type="entry name" value="THIAMINE PYROPHOSPHATE ENZYMES"/>
    <property type="match status" value="1"/>
</dbReference>
<dbReference type="InterPro" id="IPR012001">
    <property type="entry name" value="Thiamin_PyroP_enz_TPP-bd_dom"/>
</dbReference>
<dbReference type="SUPFAM" id="SSF52518">
    <property type="entry name" value="Thiamin diphosphate-binding fold (THDP-binding)"/>
    <property type="match status" value="2"/>
</dbReference>
<proteinExistence type="inferred from homology"/>
<dbReference type="GO" id="GO:0000287">
    <property type="term" value="F:magnesium ion binding"/>
    <property type="evidence" value="ECO:0007669"/>
    <property type="project" value="InterPro"/>
</dbReference>
<sequence>MSSMNGADAMVRMLQLNGVKHIFGLCGDTSLPFYDAMARLDHGIDHVLTRDERSAAYMADAYARVTGRPGICEGPSGGGATYLLPGLVEANESAIPVLGITSDVSVGARGKFPLTELDQQALYQPLTKWNTTIDRVDQIPHAVRSAFRAMVTGRPGATHICLPYDVQKHAIDPSQVWAQPGHDRYPAYRFAPDPAEVERAAAMLAAARCPVIVCGGGVVISGAHTELETLATRLNAPVCLTISGSGSLPGSHPLNAGVIGTNGGVEATRDVIAQADLVLFVGARAGSTTTEHWKMPAREVAILHLDIDPGTIATNYRTDVALVGDARLGLAALADAMHARSAQRPADAVDGRAVVARSQARKQAFFASLAHSADRPIKPERVVDALNRLLPAKAVVVADPGTPCPYFAAYFDAPQAGRHFITNRAHGALGFSMAAGVGAAFGRPDAMVVSVMGDGSFGFTCGEMETIVRRGVPLKMIVFSNSVFGWIKASQKTGYEARYFSVDFDRTDHARVAEAFGVKAWRVEDPAELEPALKAALAHDGPALVDVISQQLQDTAVPVSQWMG</sequence>
<dbReference type="InterPro" id="IPR012000">
    <property type="entry name" value="Thiamin_PyroP_enz_cen_dom"/>
</dbReference>
<evidence type="ECO:0000256" key="4">
    <source>
        <dbReference type="RuleBase" id="RU362132"/>
    </source>
</evidence>
<comment type="similarity">
    <text evidence="2 4">Belongs to the TPP enzyme family.</text>
</comment>
<dbReference type="Pfam" id="PF02776">
    <property type="entry name" value="TPP_enzyme_N"/>
    <property type="match status" value="1"/>
</dbReference>
<dbReference type="CDD" id="cd07035">
    <property type="entry name" value="TPP_PYR_POX_like"/>
    <property type="match status" value="1"/>
</dbReference>
<dbReference type="GO" id="GO:0005948">
    <property type="term" value="C:acetolactate synthase complex"/>
    <property type="evidence" value="ECO:0007669"/>
    <property type="project" value="TreeGrafter"/>
</dbReference>
<dbReference type="PROSITE" id="PS00187">
    <property type="entry name" value="TPP_ENZYMES"/>
    <property type="match status" value="1"/>
</dbReference>
<protein>
    <submittedName>
        <fullName evidence="8">Thiamine pyrophosphate-binding protein</fullName>
    </submittedName>
</protein>
<dbReference type="FunFam" id="3.40.50.970:FF:000007">
    <property type="entry name" value="Acetolactate synthase"/>
    <property type="match status" value="1"/>
</dbReference>
<evidence type="ECO:0000256" key="1">
    <source>
        <dbReference type="ARBA" id="ARBA00001964"/>
    </source>
</evidence>
<comment type="caution">
    <text evidence="8">The sequence shown here is derived from an EMBL/GenBank/DDBJ whole genome shotgun (WGS) entry which is preliminary data.</text>
</comment>
<dbReference type="InterPro" id="IPR029035">
    <property type="entry name" value="DHS-like_NAD/FAD-binding_dom"/>
</dbReference>
<evidence type="ECO:0000259" key="7">
    <source>
        <dbReference type="Pfam" id="PF02776"/>
    </source>
</evidence>
<accession>A0A3P3E532</accession>
<feature type="domain" description="Thiamine pyrophosphate enzyme N-terminal TPP-binding" evidence="7">
    <location>
        <begin position="4"/>
        <end position="122"/>
    </location>
</feature>
<evidence type="ECO:0000256" key="3">
    <source>
        <dbReference type="ARBA" id="ARBA00023052"/>
    </source>
</evidence>
<dbReference type="Pfam" id="PF00205">
    <property type="entry name" value="TPP_enzyme_M"/>
    <property type="match status" value="1"/>
</dbReference>
<name>A0A3P3E532_9BURK</name>
<dbReference type="EMBL" id="RQXU01000029">
    <property type="protein sequence ID" value="RRH81580.1"/>
    <property type="molecule type" value="Genomic_DNA"/>
</dbReference>
<evidence type="ECO:0000313" key="8">
    <source>
        <dbReference type="EMBL" id="RRH81580.1"/>
    </source>
</evidence>